<feature type="region of interest" description="Disordered" evidence="1">
    <location>
        <begin position="255"/>
        <end position="285"/>
    </location>
</feature>
<dbReference type="InterPro" id="IPR040345">
    <property type="entry name" value="Mug56/Spo71"/>
</dbReference>
<sequence length="1072" mass="121533">MASTSTSNGYNAYLRQDPGRSHAEANSERLAHRRIFVGPMPERVISHGESQTNQKKKLTFGSVFSLSQEPASGGDKTEEVARLAKAHALRFFLHEGGDKADWDSLQEESTVEELMKRWKDSEWGRLWSRRYERRRGMQKSEGSLNVGAPQWVGTSFEIGDLLGVNVLQDQGHIHARGAHSIPQKPRSHSGVRPPMSAASSTGFRSFASRTEAGSSKVSHYESALDSPLYSEGFRSEYVAEEPTPASSITGLLATAPSHQDQRSKSKSQPNLQLPRPPADIPRTQSDMPVEVNAKGKGKMVHYEIAPLRENDPSSESASHPTLPEQVLQRRKSSLDNTSFAATAAATEPSIEQPASLLEDLIVNDVVLRDRMLVRVTYVKEEGITHFDEAINRTTRDVKYEAWGEFLVAWRRDSIEIYKDHNTPGKEWMSGHKHLSYVIPLLSSKTKLSLFSFVDLTFCVTCAPTTTTLIPEISRWSFSREKEGTNIFIFKVKSRSRAYDWIWRLWRSMGGRIPSALDVYNPRLDTKVTIDIPGIDAENQFDSYAIFTRKNVIDICMDSLHNVPDWKYLIDEQLKKGHSLELAWRSTANLDWIWLENDVIGRPRGWHVLCGLALRQLASKPPSLEIRMAPHSPSNVRLKNGERVEEPSSVEGYLDRIRPNSQTKQAVYLTVHHGCLYFLNPFTASPPMPPGLNPMGADNLDGEIEHFRQAEIRRGLNQIMGATATLDLRAIVAVRRAFHATAPHMHDQQAGRDDDAFLTHFTSAELATEEDEADVGGEGGLIKLHDRSKGRMRRSFELLMKTGHVIRFEAHSCRDAIEWIVRLRALILYWRQRHRTDAQQEIELAQAQRPRLTPQVRAHCEDDERPLEIVSESSSPFPAMESLYNWCILEDCKPVVKCGRLYMRKGLRGQFKLVQLTLVAGHLMRFRISGNSSIYPVMRKKFNLLDAYVYSGLLAEQCLPKGQYNPNAAPAPRRYQDGLETEDREEDMMFMIWYRSQPQMFDANQDPTTAPTPARSVPGLSAKNKVLIFKTRSMLERDAWCWAINAEIEKIVRTQKSREEKLRETGNLVSLTQ</sequence>
<dbReference type="AlphaFoldDB" id="A0A0D2P5S3"/>
<evidence type="ECO:0000259" key="2">
    <source>
        <dbReference type="SMART" id="SM00233"/>
    </source>
</evidence>
<reference evidence="4" key="1">
    <citation type="submission" date="2014-04" db="EMBL/GenBank/DDBJ databases">
        <title>Evolutionary Origins and Diversification of the Mycorrhizal Mutualists.</title>
        <authorList>
            <consortium name="DOE Joint Genome Institute"/>
            <consortium name="Mycorrhizal Genomics Consortium"/>
            <person name="Kohler A."/>
            <person name="Kuo A."/>
            <person name="Nagy L.G."/>
            <person name="Floudas D."/>
            <person name="Copeland A."/>
            <person name="Barry K.W."/>
            <person name="Cichocki N."/>
            <person name="Veneault-Fourrey C."/>
            <person name="LaButti K."/>
            <person name="Lindquist E.A."/>
            <person name="Lipzen A."/>
            <person name="Lundell T."/>
            <person name="Morin E."/>
            <person name="Murat C."/>
            <person name="Riley R."/>
            <person name="Ohm R."/>
            <person name="Sun H."/>
            <person name="Tunlid A."/>
            <person name="Henrissat B."/>
            <person name="Grigoriev I.V."/>
            <person name="Hibbett D.S."/>
            <person name="Martin F."/>
        </authorList>
    </citation>
    <scope>NUCLEOTIDE SEQUENCE [LARGE SCALE GENOMIC DNA]</scope>
    <source>
        <strain evidence="4">FD-334 SS-4</strain>
    </source>
</reference>
<dbReference type="InterPro" id="IPR039486">
    <property type="entry name" value="Mug56/Spo71_PH"/>
</dbReference>
<evidence type="ECO:0000256" key="1">
    <source>
        <dbReference type="SAM" id="MobiDB-lite"/>
    </source>
</evidence>
<dbReference type="PANTHER" id="PTHR28076">
    <property type="entry name" value="SPORULATION-SPECIFIC PROTEIN 71"/>
    <property type="match status" value="1"/>
</dbReference>
<feature type="region of interest" description="Disordered" evidence="1">
    <location>
        <begin position="177"/>
        <end position="204"/>
    </location>
</feature>
<evidence type="ECO:0000313" key="3">
    <source>
        <dbReference type="EMBL" id="KJA24061.1"/>
    </source>
</evidence>
<proteinExistence type="predicted"/>
<dbReference type="InterPro" id="IPR001849">
    <property type="entry name" value="PH_domain"/>
</dbReference>
<evidence type="ECO:0000313" key="4">
    <source>
        <dbReference type="Proteomes" id="UP000054270"/>
    </source>
</evidence>
<dbReference type="OMA" id="DRWVMSI"/>
<feature type="region of interest" description="Disordered" evidence="1">
    <location>
        <begin position="1"/>
        <end position="26"/>
    </location>
</feature>
<dbReference type="Pfam" id="PF23207">
    <property type="entry name" value="PH_SPO71"/>
    <property type="match status" value="1"/>
</dbReference>
<feature type="compositionally biased region" description="Basic and acidic residues" evidence="1">
    <location>
        <begin position="17"/>
        <end position="26"/>
    </location>
</feature>
<keyword evidence="4" id="KW-1185">Reference proteome</keyword>
<dbReference type="Pfam" id="PF15404">
    <property type="entry name" value="PH_4"/>
    <property type="match status" value="1"/>
</dbReference>
<feature type="domain" description="PH" evidence="2">
    <location>
        <begin position="894"/>
        <end position="1050"/>
    </location>
</feature>
<organism evidence="3 4">
    <name type="scientific">Hypholoma sublateritium (strain FD-334 SS-4)</name>
    <dbReference type="NCBI Taxonomy" id="945553"/>
    <lineage>
        <taxon>Eukaryota</taxon>
        <taxon>Fungi</taxon>
        <taxon>Dikarya</taxon>
        <taxon>Basidiomycota</taxon>
        <taxon>Agaricomycotina</taxon>
        <taxon>Agaricomycetes</taxon>
        <taxon>Agaricomycetidae</taxon>
        <taxon>Agaricales</taxon>
        <taxon>Agaricineae</taxon>
        <taxon>Strophariaceae</taxon>
        <taxon>Hypholoma</taxon>
    </lineage>
</organism>
<gene>
    <name evidence="3" type="ORF">HYPSUDRAFT_136823</name>
</gene>
<dbReference type="InterPro" id="IPR057379">
    <property type="entry name" value="PH_SPO71"/>
</dbReference>
<dbReference type="STRING" id="945553.A0A0D2P5S3"/>
<feature type="compositionally biased region" description="Polar residues" evidence="1">
    <location>
        <begin position="1"/>
        <end position="10"/>
    </location>
</feature>
<name>A0A0D2P5S3_HYPSF</name>
<dbReference type="PANTHER" id="PTHR28076:SF1">
    <property type="entry name" value="PROSPORE MEMBRANE ADAPTER PROTEIN SPO71"/>
    <property type="match status" value="1"/>
</dbReference>
<dbReference type="EMBL" id="KN817539">
    <property type="protein sequence ID" value="KJA24061.1"/>
    <property type="molecule type" value="Genomic_DNA"/>
</dbReference>
<protein>
    <recommendedName>
        <fullName evidence="2">PH domain-containing protein</fullName>
    </recommendedName>
</protein>
<dbReference type="SMART" id="SM00233">
    <property type="entry name" value="PH"/>
    <property type="match status" value="2"/>
</dbReference>
<feature type="domain" description="PH" evidence="2">
    <location>
        <begin position="647"/>
        <end position="829"/>
    </location>
</feature>
<dbReference type="Proteomes" id="UP000054270">
    <property type="component" value="Unassembled WGS sequence"/>
</dbReference>
<dbReference type="OrthoDB" id="5579281at2759"/>
<accession>A0A0D2P5S3</accession>
<dbReference type="GO" id="GO:1902657">
    <property type="term" value="P:protein localization to prospore membrane"/>
    <property type="evidence" value="ECO:0007669"/>
    <property type="project" value="InterPro"/>
</dbReference>